<name>M2AWF7_9BACT</name>
<gene>
    <name evidence="1" type="ORF">RE6C_04756</name>
</gene>
<proteinExistence type="predicted"/>
<reference evidence="1" key="1">
    <citation type="submission" date="2012-11" db="EMBL/GenBank/DDBJ databases">
        <title>Permanent draft genomes of Rhodopirellula europaea strain SH398 and 6C.</title>
        <authorList>
            <person name="Richter M."/>
            <person name="Richter-Heitmann T."/>
            <person name="Frank C."/>
            <person name="Harder J."/>
            <person name="Glockner F.O."/>
        </authorList>
    </citation>
    <scope>NUCLEOTIDE SEQUENCE</scope>
    <source>
        <strain evidence="1">6C</strain>
    </source>
</reference>
<comment type="caution">
    <text evidence="1">The sequence shown here is derived from an EMBL/GenBank/DDBJ whole genome shotgun (WGS) entry which is preliminary data.</text>
</comment>
<sequence length="94" mass="10255">MSQNGELARFLHARVCLDRYERHDLPRFTLGQVIFEACEVPPSSLGQPMSLPVAIDSRDSAATASHGKTPPIATPNDTALNLLQAELYSKDTFG</sequence>
<dbReference type="EMBL" id="ANMO01000216">
    <property type="protein sequence ID" value="EMB14334.1"/>
    <property type="molecule type" value="Genomic_DNA"/>
</dbReference>
<dbReference type="Proteomes" id="UP000011529">
    <property type="component" value="Unassembled WGS sequence"/>
</dbReference>
<dbReference type="PATRIC" id="fig|1263867.3.peg.5107"/>
<reference evidence="1" key="2">
    <citation type="journal article" date="2013" name="Mar. Genomics">
        <title>Expression of sulfatases in Rhodopirellula baltica and the diversity of sulfatases in the genus Rhodopirellula.</title>
        <authorList>
            <person name="Wegner C.E."/>
            <person name="Richter-Heitmann T."/>
            <person name="Klindworth A."/>
            <person name="Klockow C."/>
            <person name="Richter M."/>
            <person name="Achstetter T."/>
            <person name="Glockner F.O."/>
            <person name="Harder J."/>
        </authorList>
    </citation>
    <scope>NUCLEOTIDE SEQUENCE [LARGE SCALE GENOMIC DNA]</scope>
    <source>
        <strain evidence="1">6C</strain>
    </source>
</reference>
<keyword evidence="2" id="KW-1185">Reference proteome</keyword>
<protein>
    <submittedName>
        <fullName evidence="1">Uncharacterized protein</fullName>
    </submittedName>
</protein>
<organism evidence="1 2">
    <name type="scientific">Rhodopirellula europaea 6C</name>
    <dbReference type="NCBI Taxonomy" id="1263867"/>
    <lineage>
        <taxon>Bacteria</taxon>
        <taxon>Pseudomonadati</taxon>
        <taxon>Planctomycetota</taxon>
        <taxon>Planctomycetia</taxon>
        <taxon>Pirellulales</taxon>
        <taxon>Pirellulaceae</taxon>
        <taxon>Rhodopirellula</taxon>
    </lineage>
</organism>
<dbReference type="AlphaFoldDB" id="M2AWF7"/>
<accession>M2AWF7</accession>
<evidence type="ECO:0000313" key="2">
    <source>
        <dbReference type="Proteomes" id="UP000011529"/>
    </source>
</evidence>
<evidence type="ECO:0000313" key="1">
    <source>
        <dbReference type="EMBL" id="EMB14334.1"/>
    </source>
</evidence>